<keyword evidence="1" id="KW-0732">Signal</keyword>
<evidence type="ECO:0008006" key="4">
    <source>
        <dbReference type="Google" id="ProtNLM"/>
    </source>
</evidence>
<evidence type="ECO:0000313" key="3">
    <source>
        <dbReference type="Proteomes" id="UP000008871"/>
    </source>
</evidence>
<organism evidence="2 3">
    <name type="scientific">Alcanivorax borkumensis (strain ATCC 700651 / DSM 11573 / NCIMB 13689 / SK2)</name>
    <dbReference type="NCBI Taxonomy" id="393595"/>
    <lineage>
        <taxon>Bacteria</taxon>
        <taxon>Pseudomonadati</taxon>
        <taxon>Pseudomonadota</taxon>
        <taxon>Gammaproteobacteria</taxon>
        <taxon>Oceanospirillales</taxon>
        <taxon>Alcanivoracaceae</taxon>
        <taxon>Alcanivorax</taxon>
    </lineage>
</organism>
<dbReference type="RefSeq" id="WP_011587521.1">
    <property type="nucleotide sequence ID" value="NC_008260.1"/>
</dbReference>
<name>Q0VT47_ALCBS</name>
<sequence length="94" mass="10525">MNKTLLFFVTVFMSAFSYADAEQYDYGLSSPGLLSQHETTTERLLKQQRLAPVTPESELSAQLYVDSQIRIGETFKTAIPDSLQERADSLSEGD</sequence>
<reference evidence="2 3" key="1">
    <citation type="journal article" date="2006" name="Nat. Biotechnol.">
        <title>Genome sequence of the ubiquitous hydrocarbon-degrading marine bacterium Alcanivorax borkumensis.</title>
        <authorList>
            <person name="Schneiker S."/>
            <person name="Martins dos Santos V.A.P."/>
            <person name="Bartels D."/>
            <person name="Bekel T."/>
            <person name="Brecht M."/>
            <person name="Buhrmester J."/>
            <person name="Chernikova T.N."/>
            <person name="Denaro R."/>
            <person name="Ferrer M."/>
            <person name="Gertler C."/>
            <person name="Goesmann A."/>
            <person name="Golyshina O.V."/>
            <person name="Kaminski F."/>
            <person name="Khachane A.N."/>
            <person name="Lang S."/>
            <person name="Linke B."/>
            <person name="McHardy A.C."/>
            <person name="Meyer F."/>
            <person name="Nechitaylo T."/>
            <person name="Puehler A."/>
            <person name="Regenhardt D."/>
            <person name="Rupp O."/>
            <person name="Sabirova J.S."/>
            <person name="Selbitschka W."/>
            <person name="Yakimov M.M."/>
            <person name="Timmis K.N."/>
            <person name="Vorhoelter F.-J."/>
            <person name="Weidner S."/>
            <person name="Kaiser O."/>
            <person name="Golyshin P.N."/>
        </authorList>
    </citation>
    <scope>NUCLEOTIDE SEQUENCE [LARGE SCALE GENOMIC DNA]</scope>
    <source>
        <strain evidence="3">ATCC 700651 / DSM 11573 / NCIMB 13689 / SK2</strain>
    </source>
</reference>
<keyword evidence="3" id="KW-1185">Reference proteome</keyword>
<dbReference type="EMBL" id="AM286690">
    <property type="protein sequence ID" value="CAL15673.1"/>
    <property type="molecule type" value="Genomic_DNA"/>
</dbReference>
<dbReference type="Proteomes" id="UP000008871">
    <property type="component" value="Chromosome"/>
</dbReference>
<protein>
    <recommendedName>
        <fullName evidence="4">DUF4148 domain-containing protein</fullName>
    </recommendedName>
</protein>
<gene>
    <name evidence="2" type="ordered locus">ABO_0225</name>
</gene>
<dbReference type="OrthoDB" id="6078454at2"/>
<dbReference type="AlphaFoldDB" id="Q0VT47"/>
<proteinExistence type="predicted"/>
<accession>Q0VT47</accession>
<feature type="signal peptide" evidence="1">
    <location>
        <begin position="1"/>
        <end position="21"/>
    </location>
</feature>
<feature type="chain" id="PRO_5004179002" description="DUF4148 domain-containing protein" evidence="1">
    <location>
        <begin position="22"/>
        <end position="94"/>
    </location>
</feature>
<evidence type="ECO:0000313" key="2">
    <source>
        <dbReference type="EMBL" id="CAL15673.1"/>
    </source>
</evidence>
<dbReference type="HOGENOM" id="CLU_2366639_0_0_6"/>
<dbReference type="STRING" id="393595.ABO_0225"/>
<dbReference type="KEGG" id="abo:ABO_0225"/>
<evidence type="ECO:0000256" key="1">
    <source>
        <dbReference type="SAM" id="SignalP"/>
    </source>
</evidence>